<dbReference type="PANTHER" id="PTHR43877:SF1">
    <property type="entry name" value="ACETYLTRANSFERASE"/>
    <property type="match status" value="1"/>
</dbReference>
<proteinExistence type="predicted"/>
<dbReference type="SUPFAM" id="SSF55729">
    <property type="entry name" value="Acyl-CoA N-acyltransferases (Nat)"/>
    <property type="match status" value="1"/>
</dbReference>
<sequence length="148" mass="16721">MSLSLQWLAFSELSASQLYQVLALRQQVFVLEQQCLYPDIDGNDPQALHLLAWQGNELQGYLRVFMQDTPVRIGRVVVAPAGRGQGLAAKLMQAALKRIAQERPATMVELGAQQYLEEFYRRLGFMPVSNVYLEDGIPHIDMRRLSAS</sequence>
<reference evidence="4 5" key="1">
    <citation type="submission" date="2024-09" db="EMBL/GenBank/DDBJ databases">
        <authorList>
            <person name="Sun Q."/>
            <person name="Mori K."/>
        </authorList>
    </citation>
    <scope>NUCLEOTIDE SEQUENCE [LARGE SCALE GENOMIC DNA]</scope>
    <source>
        <strain evidence="4 5">ATCC 51285</strain>
    </source>
</reference>
<evidence type="ECO:0000256" key="2">
    <source>
        <dbReference type="ARBA" id="ARBA00023315"/>
    </source>
</evidence>
<dbReference type="InterPro" id="IPR050832">
    <property type="entry name" value="Bact_Acetyltransf"/>
</dbReference>
<dbReference type="PANTHER" id="PTHR43877">
    <property type="entry name" value="AMINOALKYLPHOSPHONATE N-ACETYLTRANSFERASE-RELATED-RELATED"/>
    <property type="match status" value="1"/>
</dbReference>
<dbReference type="RefSeq" id="WP_035461859.1">
    <property type="nucleotide sequence ID" value="NZ_JBHLZN010000004.1"/>
</dbReference>
<accession>A0ABV5ZDE1</accession>
<dbReference type="Pfam" id="PF13673">
    <property type="entry name" value="Acetyltransf_10"/>
    <property type="match status" value="1"/>
</dbReference>
<keyword evidence="2" id="KW-0012">Acyltransferase</keyword>
<feature type="domain" description="N-acetyltransferase" evidence="3">
    <location>
        <begin position="8"/>
        <end position="147"/>
    </location>
</feature>
<dbReference type="EMBL" id="JBHLZN010000004">
    <property type="protein sequence ID" value="MFB9887297.1"/>
    <property type="molecule type" value="Genomic_DNA"/>
</dbReference>
<dbReference type="InterPro" id="IPR000182">
    <property type="entry name" value="GNAT_dom"/>
</dbReference>
<dbReference type="Gene3D" id="3.40.630.30">
    <property type="match status" value="1"/>
</dbReference>
<evidence type="ECO:0000313" key="4">
    <source>
        <dbReference type="EMBL" id="MFB9887297.1"/>
    </source>
</evidence>
<evidence type="ECO:0000313" key="5">
    <source>
        <dbReference type="Proteomes" id="UP001589628"/>
    </source>
</evidence>
<gene>
    <name evidence="4" type="ORF">ACFFLH_12830</name>
</gene>
<name>A0ABV5ZDE1_9GAMM</name>
<dbReference type="InterPro" id="IPR016181">
    <property type="entry name" value="Acyl_CoA_acyltransferase"/>
</dbReference>
<keyword evidence="1" id="KW-0808">Transferase</keyword>
<evidence type="ECO:0000256" key="1">
    <source>
        <dbReference type="ARBA" id="ARBA00022679"/>
    </source>
</evidence>
<protein>
    <submittedName>
        <fullName evidence="4">GNAT family N-acetyltransferase</fullName>
    </submittedName>
</protein>
<keyword evidence="5" id="KW-1185">Reference proteome</keyword>
<dbReference type="Proteomes" id="UP001589628">
    <property type="component" value="Unassembled WGS sequence"/>
</dbReference>
<organism evidence="4 5">
    <name type="scientific">Balneatrix alpica</name>
    <dbReference type="NCBI Taxonomy" id="75684"/>
    <lineage>
        <taxon>Bacteria</taxon>
        <taxon>Pseudomonadati</taxon>
        <taxon>Pseudomonadota</taxon>
        <taxon>Gammaproteobacteria</taxon>
        <taxon>Oceanospirillales</taxon>
        <taxon>Balneatrichaceae</taxon>
        <taxon>Balneatrix</taxon>
    </lineage>
</organism>
<dbReference type="PROSITE" id="PS51186">
    <property type="entry name" value="GNAT"/>
    <property type="match status" value="1"/>
</dbReference>
<dbReference type="CDD" id="cd04301">
    <property type="entry name" value="NAT_SF"/>
    <property type="match status" value="1"/>
</dbReference>
<evidence type="ECO:0000259" key="3">
    <source>
        <dbReference type="PROSITE" id="PS51186"/>
    </source>
</evidence>
<comment type="caution">
    <text evidence="4">The sequence shown here is derived from an EMBL/GenBank/DDBJ whole genome shotgun (WGS) entry which is preliminary data.</text>
</comment>